<dbReference type="Gene3D" id="1.10.260.40">
    <property type="entry name" value="lambda repressor-like DNA-binding domains"/>
    <property type="match status" value="1"/>
</dbReference>
<dbReference type="InterPro" id="IPR001387">
    <property type="entry name" value="Cro/C1-type_HTH"/>
</dbReference>
<feature type="domain" description="HTH cro/C1-type" evidence="2">
    <location>
        <begin position="28"/>
        <end position="75"/>
    </location>
</feature>
<dbReference type="NCBIfam" id="TIGR02607">
    <property type="entry name" value="antidote_HigA"/>
    <property type="match status" value="1"/>
</dbReference>
<evidence type="ECO:0000259" key="2">
    <source>
        <dbReference type="PROSITE" id="PS50943"/>
    </source>
</evidence>
<proteinExistence type="predicted"/>
<keyword evidence="1" id="KW-0238">DNA-binding</keyword>
<name>A0A380MX20_9GAMM</name>
<dbReference type="EMBL" id="UHIC01000001">
    <property type="protein sequence ID" value="SUO96724.1"/>
    <property type="molecule type" value="Genomic_DNA"/>
</dbReference>
<protein>
    <submittedName>
        <fullName evidence="3">Uncharacterized HTH-type transcriptional regulator ybaQ</fullName>
    </submittedName>
</protein>
<dbReference type="AlphaFoldDB" id="A0A380MX20"/>
<gene>
    <name evidence="3" type="primary">ybaQ</name>
    <name evidence="3" type="ORF">NCTC13337_01989</name>
</gene>
<accession>A0A380MX20</accession>
<reference evidence="3 4" key="1">
    <citation type="submission" date="2018-06" db="EMBL/GenBank/DDBJ databases">
        <authorList>
            <consortium name="Pathogen Informatics"/>
            <person name="Doyle S."/>
        </authorList>
    </citation>
    <scope>NUCLEOTIDE SEQUENCE [LARGE SCALE GENOMIC DNA]</scope>
    <source>
        <strain evidence="3 4">NCTC13337</strain>
    </source>
</reference>
<evidence type="ECO:0000313" key="4">
    <source>
        <dbReference type="Proteomes" id="UP000254601"/>
    </source>
</evidence>
<dbReference type="InterPro" id="IPR013430">
    <property type="entry name" value="Toxin_antidote_HigA"/>
</dbReference>
<dbReference type="PANTHER" id="PTHR36924:SF1">
    <property type="entry name" value="ANTITOXIN HIGA-1"/>
    <property type="match status" value="1"/>
</dbReference>
<dbReference type="SMART" id="SM00530">
    <property type="entry name" value="HTH_XRE"/>
    <property type="match status" value="1"/>
</dbReference>
<dbReference type="Pfam" id="PF01381">
    <property type="entry name" value="HTH_3"/>
    <property type="match status" value="1"/>
</dbReference>
<dbReference type="InterPro" id="IPR010982">
    <property type="entry name" value="Lambda_DNA-bd_dom_sf"/>
</dbReference>
<dbReference type="PANTHER" id="PTHR36924">
    <property type="entry name" value="ANTITOXIN HIGA-1"/>
    <property type="match status" value="1"/>
</dbReference>
<evidence type="ECO:0000313" key="3">
    <source>
        <dbReference type="EMBL" id="SUO96724.1"/>
    </source>
</evidence>
<dbReference type="SUPFAM" id="SSF47413">
    <property type="entry name" value="lambda repressor-like DNA-binding domains"/>
    <property type="match status" value="1"/>
</dbReference>
<dbReference type="Proteomes" id="UP000254601">
    <property type="component" value="Unassembled WGS sequence"/>
</dbReference>
<keyword evidence="4" id="KW-1185">Reference proteome</keyword>
<dbReference type="GO" id="GO:0003677">
    <property type="term" value="F:DNA binding"/>
    <property type="evidence" value="ECO:0007669"/>
    <property type="project" value="UniProtKB-KW"/>
</dbReference>
<evidence type="ECO:0000256" key="1">
    <source>
        <dbReference type="ARBA" id="ARBA00023125"/>
    </source>
</evidence>
<dbReference type="PROSITE" id="PS50943">
    <property type="entry name" value="HTH_CROC1"/>
    <property type="match status" value="1"/>
</dbReference>
<dbReference type="OrthoDB" id="9793869at2"/>
<sequence>MTTYKRGTNGMRAIHPGEHLREDFLKPLNMSANALAIALRLPAPRINDIVRERRGITPETAVRLAKYFGTTAQYWMNWQTTYDLKMAAKKEAKVLSEIIPLNPVATV</sequence>
<dbReference type="CDD" id="cd00093">
    <property type="entry name" value="HTH_XRE"/>
    <property type="match status" value="1"/>
</dbReference>
<organism evidence="3 4">
    <name type="scientific">Suttonella ornithocola</name>
    <dbReference type="NCBI Taxonomy" id="279832"/>
    <lineage>
        <taxon>Bacteria</taxon>
        <taxon>Pseudomonadati</taxon>
        <taxon>Pseudomonadota</taxon>
        <taxon>Gammaproteobacteria</taxon>
        <taxon>Cardiobacteriales</taxon>
        <taxon>Cardiobacteriaceae</taxon>
        <taxon>Suttonella</taxon>
    </lineage>
</organism>